<comment type="caution">
    <text evidence="8">The sequence shown here is derived from an EMBL/GenBank/DDBJ whole genome shotgun (WGS) entry which is preliminary data.</text>
</comment>
<feature type="binding site" evidence="6">
    <location>
        <position position="59"/>
    </location>
    <ligand>
        <name>FMN</name>
        <dbReference type="ChEBI" id="CHEBI:58210"/>
    </ligand>
</feature>
<dbReference type="PANTHER" id="PTHR30011">
    <property type="entry name" value="ALKANESULFONATE MONOOXYGENASE-RELATED"/>
    <property type="match status" value="1"/>
</dbReference>
<name>A0A1R0KIK8_9PSEU</name>
<evidence type="ECO:0000256" key="4">
    <source>
        <dbReference type="ARBA" id="ARBA00023033"/>
    </source>
</evidence>
<evidence type="ECO:0000256" key="1">
    <source>
        <dbReference type="ARBA" id="ARBA00022630"/>
    </source>
</evidence>
<reference evidence="8 9" key="1">
    <citation type="submission" date="2016-01" db="EMBL/GenBank/DDBJ databases">
        <title>Amycolatopsis coloradensis genome sequencing and assembly.</title>
        <authorList>
            <person name="Mayilraj S."/>
        </authorList>
    </citation>
    <scope>NUCLEOTIDE SEQUENCE [LARGE SCALE GENOMIC DNA]</scope>
    <source>
        <strain evidence="8 9">DSM 44225</strain>
    </source>
</reference>
<keyword evidence="2 6" id="KW-0288">FMN</keyword>
<comment type="similarity">
    <text evidence="5">Belongs to the NtaA/SnaA/DszA monooxygenase family.</text>
</comment>
<accession>A0A1R0KIK8</accession>
<dbReference type="GO" id="GO:0004497">
    <property type="term" value="F:monooxygenase activity"/>
    <property type="evidence" value="ECO:0007669"/>
    <property type="project" value="UniProtKB-KW"/>
</dbReference>
<feature type="binding site" evidence="6">
    <location>
        <position position="159"/>
    </location>
    <ligand>
        <name>FMN</name>
        <dbReference type="ChEBI" id="CHEBI:58210"/>
    </ligand>
</feature>
<feature type="binding site" evidence="6">
    <location>
        <position position="155"/>
    </location>
    <ligand>
        <name>FMN</name>
        <dbReference type="ChEBI" id="CHEBI:58210"/>
    </ligand>
</feature>
<dbReference type="InterPro" id="IPR051260">
    <property type="entry name" value="Diverse_substr_monoxygenases"/>
</dbReference>
<organism evidence="8 9">
    <name type="scientific">Amycolatopsis coloradensis</name>
    <dbReference type="NCBI Taxonomy" id="76021"/>
    <lineage>
        <taxon>Bacteria</taxon>
        <taxon>Bacillati</taxon>
        <taxon>Actinomycetota</taxon>
        <taxon>Actinomycetes</taxon>
        <taxon>Pseudonocardiales</taxon>
        <taxon>Pseudonocardiaceae</taxon>
        <taxon>Amycolatopsis</taxon>
    </lineage>
</organism>
<dbReference type="GO" id="GO:0016705">
    <property type="term" value="F:oxidoreductase activity, acting on paired donors, with incorporation or reduction of molecular oxygen"/>
    <property type="evidence" value="ECO:0007669"/>
    <property type="project" value="InterPro"/>
</dbReference>
<dbReference type="Gene3D" id="3.20.20.30">
    <property type="entry name" value="Luciferase-like domain"/>
    <property type="match status" value="1"/>
</dbReference>
<dbReference type="PIRSF" id="PIRSF000337">
    <property type="entry name" value="NTA_MOA"/>
    <property type="match status" value="1"/>
</dbReference>
<dbReference type="EMBL" id="MQUQ01000019">
    <property type="protein sequence ID" value="OLZ45651.1"/>
    <property type="molecule type" value="Genomic_DNA"/>
</dbReference>
<dbReference type="InterPro" id="IPR011251">
    <property type="entry name" value="Luciferase-like_dom"/>
</dbReference>
<evidence type="ECO:0000256" key="6">
    <source>
        <dbReference type="PIRSR" id="PIRSR000337-1"/>
    </source>
</evidence>
<gene>
    <name evidence="8" type="ORF">BS329_31900</name>
</gene>
<proteinExistence type="inferred from homology"/>
<evidence type="ECO:0000259" key="7">
    <source>
        <dbReference type="Pfam" id="PF00296"/>
    </source>
</evidence>
<evidence type="ECO:0000256" key="2">
    <source>
        <dbReference type="ARBA" id="ARBA00022643"/>
    </source>
</evidence>
<dbReference type="AlphaFoldDB" id="A0A1R0KIK8"/>
<feature type="domain" description="Luciferase-like" evidence="7">
    <location>
        <begin position="27"/>
        <end position="388"/>
    </location>
</feature>
<dbReference type="SUPFAM" id="SSF51679">
    <property type="entry name" value="Bacterial luciferase-like"/>
    <property type="match status" value="1"/>
</dbReference>
<dbReference type="Pfam" id="PF00296">
    <property type="entry name" value="Bac_luciferase"/>
    <property type="match status" value="1"/>
</dbReference>
<dbReference type="OrthoDB" id="9135350at2"/>
<evidence type="ECO:0000313" key="8">
    <source>
        <dbReference type="EMBL" id="OLZ45651.1"/>
    </source>
</evidence>
<keyword evidence="3" id="KW-0560">Oxidoreductase</keyword>
<keyword evidence="4" id="KW-0503">Monooxygenase</keyword>
<evidence type="ECO:0000256" key="5">
    <source>
        <dbReference type="ARBA" id="ARBA00033748"/>
    </source>
</evidence>
<dbReference type="Proteomes" id="UP000187486">
    <property type="component" value="Unassembled WGS sequence"/>
</dbReference>
<evidence type="ECO:0000313" key="9">
    <source>
        <dbReference type="Proteomes" id="UP000187486"/>
    </source>
</evidence>
<dbReference type="PANTHER" id="PTHR30011:SF16">
    <property type="entry name" value="C2H2 FINGER DOMAIN TRANSCRIPTION FACTOR (EUROFUNG)-RELATED"/>
    <property type="match status" value="1"/>
</dbReference>
<dbReference type="NCBIfam" id="TIGR03860">
    <property type="entry name" value="FMN_nitrolo"/>
    <property type="match status" value="1"/>
</dbReference>
<feature type="binding site" evidence="6">
    <location>
        <position position="231"/>
    </location>
    <ligand>
        <name>FMN</name>
        <dbReference type="ChEBI" id="CHEBI:58210"/>
    </ligand>
</feature>
<dbReference type="InterPro" id="IPR036661">
    <property type="entry name" value="Luciferase-like_sf"/>
</dbReference>
<dbReference type="InterPro" id="IPR016215">
    <property type="entry name" value="NTA_MOA"/>
</dbReference>
<keyword evidence="9" id="KW-1185">Reference proteome</keyword>
<dbReference type="CDD" id="cd01095">
    <property type="entry name" value="Nitrilotriacetate_monoxgenase"/>
    <property type="match status" value="1"/>
</dbReference>
<feature type="binding site" evidence="6">
    <location>
        <position position="105"/>
    </location>
    <ligand>
        <name>FMN</name>
        <dbReference type="ChEBI" id="CHEBI:58210"/>
    </ligand>
</feature>
<protein>
    <submittedName>
        <fullName evidence="8">5,10-methylene tetrahydromethanopterin reductase</fullName>
    </submittedName>
</protein>
<sequence>MPAKRIRLNAFDMAVTGHLAPGVWTHPDDQAHRYKDLEYWTELARLLERGKFDGLFLADVLGVYDVYRDSRDPAVGTGTQVPVNDPLLSVSAMAAVTKNLGFGVTVSLTYEQPYALARKFTTLDHLTKGRVAWNIVTSYLDSAAVNLGLDQQITHDNRYEIGEEFLEVTYKLWESSWEDDAVVANKATGRYADPDKVHPIEHKGEYYSVPGVFLAEPSPQRTPVLYQAGTSTKGRSFAAKHAEAVFIMGHSTDVVGRNVADVRRQAAGFGRDPESVKFFALVTPIVAETDEAAQEKFRDYLDRASYEGALTLFGGWTGIDLSGYSPTEILEHVHSEAIQSVVENFSKADPTRSWTPEEIGKFLGIGGLGPVVVGSPATVADELERWVEEADVDGFNIAYAITPGTFADFIDLVVPELQRRGLVWEDYEGGTLRESIYEPGQVRLRDDHPGARYRRN</sequence>
<dbReference type="RefSeq" id="WP_076165467.1">
    <property type="nucleotide sequence ID" value="NZ_JBEZVB010000015.1"/>
</dbReference>
<dbReference type="FunFam" id="3.20.20.30:FF:000008">
    <property type="entry name" value="Xenobiotic compound monooxygenase A subunit"/>
    <property type="match status" value="1"/>
</dbReference>
<keyword evidence="1 6" id="KW-0285">Flavoprotein</keyword>
<dbReference type="STRING" id="76021.BS329_31900"/>
<evidence type="ECO:0000256" key="3">
    <source>
        <dbReference type="ARBA" id="ARBA00023002"/>
    </source>
</evidence>